<dbReference type="KEGG" id="ebla:JGUZn3_04490"/>
<evidence type="ECO:0000313" key="2">
    <source>
        <dbReference type="Proteomes" id="UP000516349"/>
    </source>
</evidence>
<evidence type="ECO:0000313" key="1">
    <source>
        <dbReference type="EMBL" id="QNT77698.1"/>
    </source>
</evidence>
<protein>
    <submittedName>
        <fullName evidence="1">Uncharacterized protein</fullName>
    </submittedName>
</protein>
<dbReference type="Proteomes" id="UP000516349">
    <property type="component" value="Chromosome"/>
</dbReference>
<accession>A0A7H1NPI8</accession>
<gene>
    <name evidence="1" type="ORF">JGUZn3_04490</name>
</gene>
<dbReference type="AlphaFoldDB" id="A0A7H1NPI8"/>
<organism evidence="1 2">
    <name type="scientific">Entomobacter blattae</name>
    <dbReference type="NCBI Taxonomy" id="2762277"/>
    <lineage>
        <taxon>Bacteria</taxon>
        <taxon>Pseudomonadati</taxon>
        <taxon>Pseudomonadota</taxon>
        <taxon>Alphaproteobacteria</taxon>
        <taxon>Acetobacterales</taxon>
        <taxon>Acetobacteraceae</taxon>
        <taxon>Entomobacter</taxon>
    </lineage>
</organism>
<dbReference type="EMBL" id="CP060244">
    <property type="protein sequence ID" value="QNT77698.1"/>
    <property type="molecule type" value="Genomic_DNA"/>
</dbReference>
<keyword evidence="2" id="KW-1185">Reference proteome</keyword>
<name>A0A7H1NPI8_9PROT</name>
<sequence>MITILSREWLRFFKHLGQSRSLSVHDLFSRSAGLVLGHRGRETRKTLVIRVKKSERLLKWAFNKKTGNETEFIEGMLQNPFSGGYNDNSGKTL</sequence>
<reference evidence="1 2" key="1">
    <citation type="submission" date="2020-08" db="EMBL/GenBank/DDBJ databases">
        <title>Complete genome sequence of Entomobacter blattae G55GP.</title>
        <authorList>
            <person name="Poehlein A."/>
            <person name="Guzman J."/>
            <person name="Daniel R."/>
            <person name="Vilcinskas A."/>
        </authorList>
    </citation>
    <scope>NUCLEOTIDE SEQUENCE [LARGE SCALE GENOMIC DNA]</scope>
    <source>
        <strain evidence="1 2">G55GP</strain>
    </source>
</reference>
<proteinExistence type="predicted"/>